<accession>A0AAD7S9Y2</accession>
<sequence length="77" mass="8168">MQFLGPRVGASSTRVSTELGSGKVAGLAGARNAQVRGTLHGDIEPRLISQTCADLSNSGLRSHKMRRGRIVEPLLDL</sequence>
<name>A0AAD7S9Y2_9TELE</name>
<evidence type="ECO:0000313" key="2">
    <source>
        <dbReference type="Proteomes" id="UP001221898"/>
    </source>
</evidence>
<gene>
    <name evidence="1" type="ORF">AAFF_G00437520</name>
</gene>
<reference evidence="1" key="1">
    <citation type="journal article" date="2023" name="Science">
        <title>Genome structures resolve the early diversification of teleost fishes.</title>
        <authorList>
            <person name="Parey E."/>
            <person name="Louis A."/>
            <person name="Montfort J."/>
            <person name="Bouchez O."/>
            <person name="Roques C."/>
            <person name="Iampietro C."/>
            <person name="Lluch J."/>
            <person name="Castinel A."/>
            <person name="Donnadieu C."/>
            <person name="Desvignes T."/>
            <person name="Floi Bucao C."/>
            <person name="Jouanno E."/>
            <person name="Wen M."/>
            <person name="Mejri S."/>
            <person name="Dirks R."/>
            <person name="Jansen H."/>
            <person name="Henkel C."/>
            <person name="Chen W.J."/>
            <person name="Zahm M."/>
            <person name="Cabau C."/>
            <person name="Klopp C."/>
            <person name="Thompson A.W."/>
            <person name="Robinson-Rechavi M."/>
            <person name="Braasch I."/>
            <person name="Lecointre G."/>
            <person name="Bobe J."/>
            <person name="Postlethwait J.H."/>
            <person name="Berthelot C."/>
            <person name="Roest Crollius H."/>
            <person name="Guiguen Y."/>
        </authorList>
    </citation>
    <scope>NUCLEOTIDE SEQUENCE</scope>
    <source>
        <strain evidence="1">NC1722</strain>
    </source>
</reference>
<comment type="caution">
    <text evidence="1">The sequence shown here is derived from an EMBL/GenBank/DDBJ whole genome shotgun (WGS) entry which is preliminary data.</text>
</comment>
<proteinExistence type="predicted"/>
<organism evidence="1 2">
    <name type="scientific">Aldrovandia affinis</name>
    <dbReference type="NCBI Taxonomy" id="143900"/>
    <lineage>
        <taxon>Eukaryota</taxon>
        <taxon>Metazoa</taxon>
        <taxon>Chordata</taxon>
        <taxon>Craniata</taxon>
        <taxon>Vertebrata</taxon>
        <taxon>Euteleostomi</taxon>
        <taxon>Actinopterygii</taxon>
        <taxon>Neopterygii</taxon>
        <taxon>Teleostei</taxon>
        <taxon>Notacanthiformes</taxon>
        <taxon>Halosauridae</taxon>
        <taxon>Aldrovandia</taxon>
    </lineage>
</organism>
<dbReference type="AlphaFoldDB" id="A0AAD7S9Y2"/>
<keyword evidence="2" id="KW-1185">Reference proteome</keyword>
<protein>
    <submittedName>
        <fullName evidence="1">Uncharacterized protein</fullName>
    </submittedName>
</protein>
<dbReference type="Proteomes" id="UP001221898">
    <property type="component" value="Unassembled WGS sequence"/>
</dbReference>
<evidence type="ECO:0000313" key="1">
    <source>
        <dbReference type="EMBL" id="KAJ8397476.1"/>
    </source>
</evidence>
<dbReference type="EMBL" id="JAINUG010000097">
    <property type="protein sequence ID" value="KAJ8397476.1"/>
    <property type="molecule type" value="Genomic_DNA"/>
</dbReference>